<dbReference type="GO" id="GO:0045493">
    <property type="term" value="P:xylan catabolic process"/>
    <property type="evidence" value="ECO:0007669"/>
    <property type="project" value="InterPro"/>
</dbReference>
<dbReference type="GO" id="GO:0046556">
    <property type="term" value="F:alpha-L-arabinofuranosidase activity"/>
    <property type="evidence" value="ECO:0007669"/>
    <property type="project" value="TreeGrafter"/>
</dbReference>
<dbReference type="PANTHER" id="PTHR42721:SF11">
    <property type="entry name" value="BETA-D-XYLOSIDASE 5-RELATED"/>
    <property type="match status" value="1"/>
</dbReference>
<dbReference type="Proteomes" id="UP001179952">
    <property type="component" value="Unassembled WGS sequence"/>
</dbReference>
<evidence type="ECO:0000313" key="3">
    <source>
        <dbReference type="Proteomes" id="UP001179952"/>
    </source>
</evidence>
<dbReference type="AlphaFoldDB" id="A0AAV9AYF8"/>
<dbReference type="GO" id="GO:0031222">
    <property type="term" value="P:arabinan catabolic process"/>
    <property type="evidence" value="ECO:0007669"/>
    <property type="project" value="TreeGrafter"/>
</dbReference>
<evidence type="ECO:0000256" key="1">
    <source>
        <dbReference type="ARBA" id="ARBA00022801"/>
    </source>
</evidence>
<dbReference type="SUPFAM" id="SSF51445">
    <property type="entry name" value="(Trans)glycosidases"/>
    <property type="match status" value="1"/>
</dbReference>
<name>A0AAV9AYF8_ACOGR</name>
<protein>
    <submittedName>
        <fullName evidence="2">Beta-D-xylosidase 5</fullName>
    </submittedName>
</protein>
<keyword evidence="1" id="KW-0378">Hydrolase</keyword>
<keyword evidence="3" id="KW-1185">Reference proteome</keyword>
<dbReference type="InterPro" id="IPR044993">
    <property type="entry name" value="BXL"/>
</dbReference>
<dbReference type="InterPro" id="IPR036962">
    <property type="entry name" value="Glyco_hydro_3_N_sf"/>
</dbReference>
<reference evidence="2" key="2">
    <citation type="submission" date="2023-06" db="EMBL/GenBank/DDBJ databases">
        <authorList>
            <person name="Ma L."/>
            <person name="Liu K.-W."/>
            <person name="Li Z."/>
            <person name="Hsiao Y.-Y."/>
            <person name="Qi Y."/>
            <person name="Fu T."/>
            <person name="Tang G."/>
            <person name="Zhang D."/>
            <person name="Sun W.-H."/>
            <person name="Liu D.-K."/>
            <person name="Li Y."/>
            <person name="Chen G.-Z."/>
            <person name="Liu X.-D."/>
            <person name="Liao X.-Y."/>
            <person name="Jiang Y.-T."/>
            <person name="Yu X."/>
            <person name="Hao Y."/>
            <person name="Huang J."/>
            <person name="Zhao X.-W."/>
            <person name="Ke S."/>
            <person name="Chen Y.-Y."/>
            <person name="Wu W.-L."/>
            <person name="Hsu J.-L."/>
            <person name="Lin Y.-F."/>
            <person name="Huang M.-D."/>
            <person name="Li C.-Y."/>
            <person name="Huang L."/>
            <person name="Wang Z.-W."/>
            <person name="Zhao X."/>
            <person name="Zhong W.-Y."/>
            <person name="Peng D.-H."/>
            <person name="Ahmad S."/>
            <person name="Lan S."/>
            <person name="Zhang J.-S."/>
            <person name="Tsai W.-C."/>
            <person name="Van De Peer Y."/>
            <person name="Liu Z.-J."/>
        </authorList>
    </citation>
    <scope>NUCLEOTIDE SEQUENCE</scope>
    <source>
        <strain evidence="2">SCP</strain>
        <tissue evidence="2">Leaves</tissue>
    </source>
</reference>
<comment type="caution">
    <text evidence="2">The sequence shown here is derived from an EMBL/GenBank/DDBJ whole genome shotgun (WGS) entry which is preliminary data.</text>
</comment>
<dbReference type="Gene3D" id="3.20.20.300">
    <property type="entry name" value="Glycoside hydrolase, family 3, N-terminal domain"/>
    <property type="match status" value="1"/>
</dbReference>
<accession>A0AAV9AYF8</accession>
<dbReference type="GO" id="GO:0009044">
    <property type="term" value="F:xylan 1,4-beta-xylosidase activity"/>
    <property type="evidence" value="ECO:0007669"/>
    <property type="project" value="InterPro"/>
</dbReference>
<gene>
    <name evidence="2" type="ORF">QJS04_geneDACA014028</name>
</gene>
<evidence type="ECO:0000313" key="2">
    <source>
        <dbReference type="EMBL" id="KAK1269428.1"/>
    </source>
</evidence>
<reference evidence="2" key="1">
    <citation type="journal article" date="2023" name="Nat. Commun.">
        <title>Diploid and tetraploid genomes of Acorus and the evolution of monocots.</title>
        <authorList>
            <person name="Ma L."/>
            <person name="Liu K.W."/>
            <person name="Li Z."/>
            <person name="Hsiao Y.Y."/>
            <person name="Qi Y."/>
            <person name="Fu T."/>
            <person name="Tang G.D."/>
            <person name="Zhang D."/>
            <person name="Sun W.H."/>
            <person name="Liu D.K."/>
            <person name="Li Y."/>
            <person name="Chen G.Z."/>
            <person name="Liu X.D."/>
            <person name="Liao X.Y."/>
            <person name="Jiang Y.T."/>
            <person name="Yu X."/>
            <person name="Hao Y."/>
            <person name="Huang J."/>
            <person name="Zhao X.W."/>
            <person name="Ke S."/>
            <person name="Chen Y.Y."/>
            <person name="Wu W.L."/>
            <person name="Hsu J.L."/>
            <person name="Lin Y.F."/>
            <person name="Huang M.D."/>
            <person name="Li C.Y."/>
            <person name="Huang L."/>
            <person name="Wang Z.W."/>
            <person name="Zhao X."/>
            <person name="Zhong W.Y."/>
            <person name="Peng D.H."/>
            <person name="Ahmad S."/>
            <person name="Lan S."/>
            <person name="Zhang J.S."/>
            <person name="Tsai W.C."/>
            <person name="Van de Peer Y."/>
            <person name="Liu Z.J."/>
        </authorList>
    </citation>
    <scope>NUCLEOTIDE SEQUENCE</scope>
    <source>
        <strain evidence="2">SCP</strain>
    </source>
</reference>
<dbReference type="PANTHER" id="PTHR42721">
    <property type="entry name" value="SUGAR HYDROLASE-RELATED"/>
    <property type="match status" value="1"/>
</dbReference>
<dbReference type="InterPro" id="IPR017853">
    <property type="entry name" value="GH"/>
</dbReference>
<proteinExistence type="predicted"/>
<sequence length="107" mass="11507">MSKFIFCDKSLSFNVRVKDLVDSMTLVEKALQLGNQAGGVPCLEALHGITKTSPGVFFNNTIPGATNFPIVLLSTASFNETLWKTIGQVVSTEARAMHNLGMAGLTF</sequence>
<organism evidence="2 3">
    <name type="scientific">Acorus gramineus</name>
    <name type="common">Dwarf sweet flag</name>
    <dbReference type="NCBI Taxonomy" id="55184"/>
    <lineage>
        <taxon>Eukaryota</taxon>
        <taxon>Viridiplantae</taxon>
        <taxon>Streptophyta</taxon>
        <taxon>Embryophyta</taxon>
        <taxon>Tracheophyta</taxon>
        <taxon>Spermatophyta</taxon>
        <taxon>Magnoliopsida</taxon>
        <taxon>Liliopsida</taxon>
        <taxon>Acoraceae</taxon>
        <taxon>Acorus</taxon>
    </lineage>
</organism>
<dbReference type="EMBL" id="JAUJYN010000006">
    <property type="protein sequence ID" value="KAK1269428.1"/>
    <property type="molecule type" value="Genomic_DNA"/>
</dbReference>